<comment type="caution">
    <text evidence="1">The sequence shown here is derived from an EMBL/GenBank/DDBJ whole genome shotgun (WGS) entry which is preliminary data.</text>
</comment>
<accession>A0A4Y2N7B9</accession>
<name>A0A4Y2N7B9_ARAVE</name>
<keyword evidence="2" id="KW-1185">Reference proteome</keyword>
<organism evidence="1 2">
    <name type="scientific">Araneus ventricosus</name>
    <name type="common">Orbweaver spider</name>
    <name type="synonym">Epeira ventricosa</name>
    <dbReference type="NCBI Taxonomy" id="182803"/>
    <lineage>
        <taxon>Eukaryota</taxon>
        <taxon>Metazoa</taxon>
        <taxon>Ecdysozoa</taxon>
        <taxon>Arthropoda</taxon>
        <taxon>Chelicerata</taxon>
        <taxon>Arachnida</taxon>
        <taxon>Araneae</taxon>
        <taxon>Araneomorphae</taxon>
        <taxon>Entelegynae</taxon>
        <taxon>Araneoidea</taxon>
        <taxon>Araneidae</taxon>
        <taxon>Araneus</taxon>
    </lineage>
</organism>
<protein>
    <submittedName>
        <fullName evidence="1">Uncharacterized protein</fullName>
    </submittedName>
</protein>
<dbReference type="EMBL" id="BGPR01207948">
    <property type="protein sequence ID" value="GBN34803.1"/>
    <property type="molecule type" value="Genomic_DNA"/>
</dbReference>
<gene>
    <name evidence="1" type="ORF">AVEN_95851_1</name>
</gene>
<reference evidence="1 2" key="1">
    <citation type="journal article" date="2019" name="Sci. Rep.">
        <title>Orb-weaving spider Araneus ventricosus genome elucidates the spidroin gene catalogue.</title>
        <authorList>
            <person name="Kono N."/>
            <person name="Nakamura H."/>
            <person name="Ohtoshi R."/>
            <person name="Moran D.A.P."/>
            <person name="Shinohara A."/>
            <person name="Yoshida Y."/>
            <person name="Fujiwara M."/>
            <person name="Mori M."/>
            <person name="Tomita M."/>
            <person name="Arakawa K."/>
        </authorList>
    </citation>
    <scope>NUCLEOTIDE SEQUENCE [LARGE SCALE GENOMIC DNA]</scope>
</reference>
<proteinExistence type="predicted"/>
<dbReference type="AlphaFoldDB" id="A0A4Y2N7B9"/>
<evidence type="ECO:0000313" key="2">
    <source>
        <dbReference type="Proteomes" id="UP000499080"/>
    </source>
</evidence>
<dbReference type="Proteomes" id="UP000499080">
    <property type="component" value="Unassembled WGS sequence"/>
</dbReference>
<sequence length="87" mass="9855">MSVDVDDISCALWRLKMRRAKSSDSLISYTIKAIWLPSLLKLASLQIKDPNSLFPKYSLDLAIALKVQKEKDVVFAPNLQFLDSQTI</sequence>
<evidence type="ECO:0000313" key="1">
    <source>
        <dbReference type="EMBL" id="GBN34803.1"/>
    </source>
</evidence>